<dbReference type="EMBL" id="CAJEUB010000012">
    <property type="protein sequence ID" value="CAD1846170.1"/>
    <property type="molecule type" value="Genomic_DNA"/>
</dbReference>
<organism evidence="2">
    <name type="scientific">Ananas comosus var. bracteatus</name>
    <name type="common">red pineapple</name>
    <dbReference type="NCBI Taxonomy" id="296719"/>
    <lineage>
        <taxon>Eukaryota</taxon>
        <taxon>Viridiplantae</taxon>
        <taxon>Streptophyta</taxon>
        <taxon>Embryophyta</taxon>
        <taxon>Tracheophyta</taxon>
        <taxon>Spermatophyta</taxon>
        <taxon>Magnoliopsida</taxon>
        <taxon>Liliopsida</taxon>
        <taxon>Poales</taxon>
        <taxon>Bromeliaceae</taxon>
        <taxon>Bromelioideae</taxon>
        <taxon>Ananas</taxon>
    </lineage>
</organism>
<feature type="region of interest" description="Disordered" evidence="1">
    <location>
        <begin position="82"/>
        <end position="118"/>
    </location>
</feature>
<gene>
    <name evidence="2" type="ORF">CB5_LOCUS29381</name>
</gene>
<evidence type="ECO:0000313" key="2">
    <source>
        <dbReference type="EMBL" id="CAD1846170.1"/>
    </source>
</evidence>
<reference evidence="2" key="1">
    <citation type="submission" date="2020-07" db="EMBL/GenBank/DDBJ databases">
        <authorList>
            <person name="Lin J."/>
        </authorList>
    </citation>
    <scope>NUCLEOTIDE SEQUENCE</scope>
</reference>
<proteinExistence type="predicted"/>
<accession>A0A6V7QSF8</accession>
<protein>
    <submittedName>
        <fullName evidence="2">Uncharacterized protein</fullName>
    </submittedName>
</protein>
<dbReference type="AlphaFoldDB" id="A0A6V7QSF8"/>
<feature type="compositionally biased region" description="Low complexity" evidence="1">
    <location>
        <begin position="89"/>
        <end position="112"/>
    </location>
</feature>
<name>A0A6V7QSF8_ANACO</name>
<evidence type="ECO:0000256" key="1">
    <source>
        <dbReference type="SAM" id="MobiDB-lite"/>
    </source>
</evidence>
<sequence length="118" mass="12772">MNKEQSSFWQFSDQLRLETTNLSNLSIGDSIWSDSFVKRPEDRRNYETPISAAAAAAAAAPDVSGWKTGFGMQQKLAFGNTNSGLLDRYNTNNNNNNNNNNSAASSKNSYKNGPSGGG</sequence>